<keyword evidence="1" id="KW-1133">Transmembrane helix</keyword>
<organism evidence="2">
    <name type="scientific">Candidatus Kentrum sp. FM</name>
    <dbReference type="NCBI Taxonomy" id="2126340"/>
    <lineage>
        <taxon>Bacteria</taxon>
        <taxon>Pseudomonadati</taxon>
        <taxon>Pseudomonadota</taxon>
        <taxon>Gammaproteobacteria</taxon>
        <taxon>Candidatus Kentrum</taxon>
    </lineage>
</organism>
<protein>
    <submittedName>
        <fullName evidence="2">Uncharacterized protein</fullName>
    </submittedName>
</protein>
<dbReference type="EMBL" id="CAADFA010000651">
    <property type="protein sequence ID" value="VFJ72397.1"/>
    <property type="molecule type" value="Genomic_DNA"/>
</dbReference>
<name>A0A450TQL8_9GAMM</name>
<feature type="transmembrane region" description="Helical" evidence="1">
    <location>
        <begin position="238"/>
        <end position="255"/>
    </location>
</feature>
<evidence type="ECO:0000313" key="4">
    <source>
        <dbReference type="EMBL" id="VFK18708.1"/>
    </source>
</evidence>
<proteinExistence type="predicted"/>
<dbReference type="EMBL" id="CAADEZ010000545">
    <property type="protein sequence ID" value="VFJ70365.1"/>
    <property type="molecule type" value="Genomic_DNA"/>
</dbReference>
<gene>
    <name evidence="2" type="ORF">BECKFM1743A_GA0114220_105452</name>
    <name evidence="4" type="ORF">BECKFM1743B_GA0114221_105682</name>
    <name evidence="3" type="ORF">BECKFM1743C_GA0114222_106512</name>
</gene>
<keyword evidence="1" id="KW-0472">Membrane</keyword>
<feature type="transmembrane region" description="Helical" evidence="1">
    <location>
        <begin position="12"/>
        <end position="36"/>
    </location>
</feature>
<evidence type="ECO:0000313" key="2">
    <source>
        <dbReference type="EMBL" id="VFJ70365.1"/>
    </source>
</evidence>
<dbReference type="EMBL" id="CAADFL010000568">
    <property type="protein sequence ID" value="VFK18708.1"/>
    <property type="molecule type" value="Genomic_DNA"/>
</dbReference>
<dbReference type="AlphaFoldDB" id="A0A450TQL8"/>
<sequence length="261" mass="29612">MRIKVERVVAAVNIAAASTGIVAAICVVIGITINLIKDDPVLIEERISQTIQLKRHQEKNIHYFKLGTARSIIGSEAEGSFPSKDYLSEVDSILGELEFGNIAFNVPKAMNLRDTAIIQLVLGLQTQIEKLKQMIKAKGEKEASRIRISHRMEARLSSTDFSVTAITPEIQAISRNNVTEWKWKIKPNSVGKSYLHLTLSVLLDIDNAPTPRTIRTFDKVIEVEVLWYQQVSSFLGKYLDWVWFAIFIPIIGWVWNRKKCY</sequence>
<keyword evidence="1" id="KW-0812">Transmembrane</keyword>
<reference evidence="2" key="1">
    <citation type="submission" date="2019-02" db="EMBL/GenBank/DDBJ databases">
        <authorList>
            <person name="Gruber-Vodicka R. H."/>
            <person name="Seah K. B. B."/>
        </authorList>
    </citation>
    <scope>NUCLEOTIDE SEQUENCE</scope>
    <source>
        <strain evidence="2">BECK_BZ163</strain>
        <strain evidence="4">BECK_BZ164</strain>
        <strain evidence="3">BECK_BZ165</strain>
    </source>
</reference>
<accession>A0A450TQL8</accession>
<evidence type="ECO:0000313" key="3">
    <source>
        <dbReference type="EMBL" id="VFJ72397.1"/>
    </source>
</evidence>
<evidence type="ECO:0000256" key="1">
    <source>
        <dbReference type="SAM" id="Phobius"/>
    </source>
</evidence>